<evidence type="ECO:0000313" key="2">
    <source>
        <dbReference type="EMBL" id="SHI63279.1"/>
    </source>
</evidence>
<proteinExistence type="predicted"/>
<sequence length="194" mass="21197">MSHIKTGFAFMASVCMFLLFNNTLIAQQFKIINEESSLSVLGTSSIHDWEISAENKSGVLVLKNGETNELERLDIEIATEGLKSGKSSMDKNTYKALKTKNHKKIVFNLSEVQQTIPLGNGKYKVKVQGDLSIAGVKKTISQDLELGIVGSTAKLSGENKIKMTDFNIDPPTALLGTITTGDDITIKFDITLNK</sequence>
<dbReference type="Proteomes" id="UP000184231">
    <property type="component" value="Unassembled WGS sequence"/>
</dbReference>
<feature type="domain" description="Lipid/polyisoprenoid-binding YceI-like" evidence="1">
    <location>
        <begin position="28"/>
        <end position="193"/>
    </location>
</feature>
<evidence type="ECO:0000259" key="1">
    <source>
        <dbReference type="SMART" id="SM00867"/>
    </source>
</evidence>
<dbReference type="InterPro" id="IPR036761">
    <property type="entry name" value="TTHA0802/YceI-like_sf"/>
</dbReference>
<dbReference type="AlphaFoldDB" id="A0A1M6CQQ1"/>
<dbReference type="PANTHER" id="PTHR34406">
    <property type="entry name" value="PROTEIN YCEI"/>
    <property type="match status" value="1"/>
</dbReference>
<reference evidence="2 3" key="1">
    <citation type="submission" date="2016-11" db="EMBL/GenBank/DDBJ databases">
        <authorList>
            <person name="Jaros S."/>
            <person name="Januszkiewicz K."/>
            <person name="Wedrychowicz H."/>
        </authorList>
    </citation>
    <scope>NUCLEOTIDE SEQUENCE [LARGE SCALE GENOMIC DNA]</scope>
    <source>
        <strain evidence="2 3">CGMCC 1.8863</strain>
    </source>
</reference>
<evidence type="ECO:0000313" key="3">
    <source>
        <dbReference type="Proteomes" id="UP000184231"/>
    </source>
</evidence>
<name>A0A1M6CQQ1_9FLAO</name>
<dbReference type="STRING" id="558155.SAMN04487911_10420"/>
<dbReference type="Pfam" id="PF04264">
    <property type="entry name" value="YceI"/>
    <property type="match status" value="1"/>
</dbReference>
<keyword evidence="3" id="KW-1185">Reference proteome</keyword>
<dbReference type="Gene3D" id="2.40.128.110">
    <property type="entry name" value="Lipid/polyisoprenoid-binding, YceI-like"/>
    <property type="match status" value="1"/>
</dbReference>
<accession>A0A1M6CQQ1</accession>
<dbReference type="EMBL" id="FQYX01000004">
    <property type="protein sequence ID" value="SHI63279.1"/>
    <property type="molecule type" value="Genomic_DNA"/>
</dbReference>
<dbReference type="InterPro" id="IPR007372">
    <property type="entry name" value="Lipid/polyisoprenoid-bd_YceI"/>
</dbReference>
<organism evidence="2 3">
    <name type="scientific">Arenibacter nanhaiticus</name>
    <dbReference type="NCBI Taxonomy" id="558155"/>
    <lineage>
        <taxon>Bacteria</taxon>
        <taxon>Pseudomonadati</taxon>
        <taxon>Bacteroidota</taxon>
        <taxon>Flavobacteriia</taxon>
        <taxon>Flavobacteriales</taxon>
        <taxon>Flavobacteriaceae</taxon>
        <taxon>Arenibacter</taxon>
    </lineage>
</organism>
<dbReference type="PANTHER" id="PTHR34406:SF1">
    <property type="entry name" value="PROTEIN YCEI"/>
    <property type="match status" value="1"/>
</dbReference>
<dbReference type="RefSeq" id="WP_072763265.1">
    <property type="nucleotide sequence ID" value="NZ_FQYX01000004.1"/>
</dbReference>
<dbReference type="SMART" id="SM00867">
    <property type="entry name" value="YceI"/>
    <property type="match status" value="1"/>
</dbReference>
<gene>
    <name evidence="2" type="ORF">SAMN04487911_10420</name>
</gene>
<protein>
    <submittedName>
        <fullName evidence="2">Polyisoprenoid-binding protein YceI</fullName>
    </submittedName>
</protein>
<dbReference type="SUPFAM" id="SSF101874">
    <property type="entry name" value="YceI-like"/>
    <property type="match status" value="1"/>
</dbReference>
<dbReference type="OrthoDB" id="9794147at2"/>